<gene>
    <name evidence="2" type="ORF">GV827_07700</name>
</gene>
<dbReference type="Gene3D" id="2.60.120.10">
    <property type="entry name" value="Jelly Rolls"/>
    <property type="match status" value="1"/>
</dbReference>
<dbReference type="PANTHER" id="PTHR36114">
    <property type="entry name" value="16.7 KDA PROTEIN IN WHIE LOCUS"/>
    <property type="match status" value="1"/>
</dbReference>
<dbReference type="AlphaFoldDB" id="A0A6P0CCT0"/>
<sequence>MITSDREVITPIDVALEDHWFPRVVGQVNDQLIKVAILEGENVWHKHDDEDEMFLIVSGSLRMEYEDRTVGLKAGDIHVVPRGVMHNPVADEECRIVLIEPASTKHTGDVISERTRSLEEQMR</sequence>
<proteinExistence type="predicted"/>
<dbReference type="InterPro" id="IPR014710">
    <property type="entry name" value="RmlC-like_jellyroll"/>
</dbReference>
<keyword evidence="3" id="KW-1185">Reference proteome</keyword>
<feature type="domain" description="Cupin type-2" evidence="1">
    <location>
        <begin position="41"/>
        <end position="99"/>
    </location>
</feature>
<dbReference type="InterPro" id="IPR013096">
    <property type="entry name" value="Cupin_2"/>
</dbReference>
<dbReference type="EMBL" id="JAABNT010000003">
    <property type="protein sequence ID" value="NEK22283.1"/>
    <property type="molecule type" value="Genomic_DNA"/>
</dbReference>
<dbReference type="CDD" id="cd02226">
    <property type="entry name" value="cupin_YdbB-like"/>
    <property type="match status" value="1"/>
</dbReference>
<comment type="caution">
    <text evidence="2">The sequence shown here is derived from an EMBL/GenBank/DDBJ whole genome shotgun (WGS) entry which is preliminary data.</text>
</comment>
<protein>
    <submittedName>
        <fullName evidence="2">Cupin domain-containing protein</fullName>
    </submittedName>
</protein>
<dbReference type="SUPFAM" id="SSF51182">
    <property type="entry name" value="RmlC-like cupins"/>
    <property type="match status" value="1"/>
</dbReference>
<evidence type="ECO:0000259" key="1">
    <source>
        <dbReference type="Pfam" id="PF07883"/>
    </source>
</evidence>
<evidence type="ECO:0000313" key="2">
    <source>
        <dbReference type="EMBL" id="NEK22283.1"/>
    </source>
</evidence>
<reference evidence="2 3" key="1">
    <citation type="submission" date="2020-01" db="EMBL/GenBank/DDBJ databases">
        <title>Sulfitobacter sediminilitoris sp. nov., isolated from a tidal flat.</title>
        <authorList>
            <person name="Park S."/>
            <person name="Yoon J.-H."/>
        </authorList>
    </citation>
    <scope>NUCLEOTIDE SEQUENCE [LARGE SCALE GENOMIC DNA]</scope>
    <source>
        <strain evidence="2 3">JBTF-M27</strain>
    </source>
</reference>
<dbReference type="InterPro" id="IPR052044">
    <property type="entry name" value="PKS_Associated_Protein"/>
</dbReference>
<dbReference type="InterPro" id="IPR011051">
    <property type="entry name" value="RmlC_Cupin_sf"/>
</dbReference>
<organism evidence="2 3">
    <name type="scientific">Sulfitobacter sediminilitoris</name>
    <dbReference type="NCBI Taxonomy" id="2698830"/>
    <lineage>
        <taxon>Bacteria</taxon>
        <taxon>Pseudomonadati</taxon>
        <taxon>Pseudomonadota</taxon>
        <taxon>Alphaproteobacteria</taxon>
        <taxon>Rhodobacterales</taxon>
        <taxon>Roseobacteraceae</taxon>
        <taxon>Sulfitobacter</taxon>
    </lineage>
</organism>
<dbReference type="PANTHER" id="PTHR36114:SF1">
    <property type="entry name" value="16.7 KDA PROTEIN IN WHIE LOCUS"/>
    <property type="match status" value="1"/>
</dbReference>
<accession>A0A6P0CCT0</accession>
<name>A0A6P0CCT0_9RHOB</name>
<dbReference type="Pfam" id="PF07883">
    <property type="entry name" value="Cupin_2"/>
    <property type="match status" value="1"/>
</dbReference>
<dbReference type="Proteomes" id="UP000468591">
    <property type="component" value="Unassembled WGS sequence"/>
</dbReference>
<evidence type="ECO:0000313" key="3">
    <source>
        <dbReference type="Proteomes" id="UP000468591"/>
    </source>
</evidence>